<dbReference type="NCBIfam" id="NF003977">
    <property type="entry name" value="PRK05470.1-1"/>
    <property type="match status" value="1"/>
</dbReference>
<keyword evidence="8" id="KW-1185">Reference proteome</keyword>
<dbReference type="GO" id="GO:0016020">
    <property type="term" value="C:membrane"/>
    <property type="evidence" value="ECO:0007669"/>
    <property type="project" value="InterPro"/>
</dbReference>
<evidence type="ECO:0000313" key="7">
    <source>
        <dbReference type="EMBL" id="OTQ11385.1"/>
    </source>
</evidence>
<comment type="caution">
    <text evidence="6">The sequence shown here is derived from an EMBL/GenBank/DDBJ whole genome shotgun (WGS) entry which is preliminary data.</text>
</comment>
<dbReference type="Pfam" id="PF02313">
    <property type="entry name" value="Fumarate_red_D"/>
    <property type="match status" value="1"/>
</dbReference>
<dbReference type="Proteomes" id="UP000194977">
    <property type="component" value="Unassembled WGS sequence"/>
</dbReference>
<evidence type="ECO:0000256" key="5">
    <source>
        <dbReference type="SAM" id="Phobius"/>
    </source>
</evidence>
<dbReference type="GO" id="GO:0006106">
    <property type="term" value="P:fumarate metabolic process"/>
    <property type="evidence" value="ECO:0007669"/>
    <property type="project" value="InterPro"/>
</dbReference>
<dbReference type="InterPro" id="IPR003418">
    <property type="entry name" value="Fumarate_red_D"/>
</dbReference>
<protein>
    <recommendedName>
        <fullName evidence="10">Fumarate reductase subunit D</fullName>
    </recommendedName>
</protein>
<proteinExistence type="predicted"/>
<keyword evidence="2 5" id="KW-0812">Transmembrane</keyword>
<evidence type="ECO:0000313" key="6">
    <source>
        <dbReference type="EMBL" id="OTP99514.1"/>
    </source>
</evidence>
<name>A0A242NHG2_9GAMM</name>
<keyword evidence="1" id="KW-1003">Cell membrane</keyword>
<evidence type="ECO:0000256" key="3">
    <source>
        <dbReference type="ARBA" id="ARBA00022989"/>
    </source>
</evidence>
<evidence type="ECO:0000256" key="1">
    <source>
        <dbReference type="ARBA" id="ARBA00022475"/>
    </source>
</evidence>
<dbReference type="EMBL" id="NART01000006">
    <property type="protein sequence ID" value="OTQ11385.1"/>
    <property type="molecule type" value="Genomic_DNA"/>
</dbReference>
<feature type="transmembrane region" description="Helical" evidence="5">
    <location>
        <begin position="87"/>
        <end position="108"/>
    </location>
</feature>
<keyword evidence="4 5" id="KW-0472">Membrane</keyword>
<dbReference type="Gene3D" id="1.20.1300.10">
    <property type="entry name" value="Fumarate reductase/succinate dehydrogenase, transmembrane subunit"/>
    <property type="match status" value="1"/>
</dbReference>
<dbReference type="AlphaFoldDB" id="A0A242NHG2"/>
<accession>A0A242NHG2</accession>
<evidence type="ECO:0000313" key="9">
    <source>
        <dbReference type="Proteomes" id="UP000194977"/>
    </source>
</evidence>
<dbReference type="OrthoDB" id="9804636at2"/>
<dbReference type="Proteomes" id="UP000194800">
    <property type="component" value="Unassembled WGS sequence"/>
</dbReference>
<sequence>MVSDNRYFNLLSVICFKIDGIYPMKNQEIQTTHSKGSLAKGLFALGGTWAAIFLPAIMIIIAFIIPFGNATTRSYILKVANTETGKLFLFLMISLPIWCALQKIITILHQHKIYPKREKILTVALALAWTIHAVYILFVRN</sequence>
<keyword evidence="3 5" id="KW-1133">Transmembrane helix</keyword>
<evidence type="ECO:0008006" key="10">
    <source>
        <dbReference type="Google" id="ProtNLM"/>
    </source>
</evidence>
<feature type="transmembrane region" description="Helical" evidence="5">
    <location>
        <begin position="120"/>
        <end position="138"/>
    </location>
</feature>
<dbReference type="SUPFAM" id="SSF81343">
    <property type="entry name" value="Fumarate reductase respiratory complex transmembrane subunits"/>
    <property type="match status" value="1"/>
</dbReference>
<dbReference type="InterPro" id="IPR034804">
    <property type="entry name" value="SQR/QFR_C/D"/>
</dbReference>
<feature type="transmembrane region" description="Helical" evidence="5">
    <location>
        <begin position="42"/>
        <end position="67"/>
    </location>
</feature>
<reference evidence="8 9" key="1">
    <citation type="submission" date="2017-03" db="EMBL/GenBank/DDBJ databases">
        <title>Comparative genomics of honeybee gut symbionts reveal geographically distinct and subgroup specific antibiotic resistance.</title>
        <authorList>
            <person name="Ludvigsen J."/>
            <person name="Porcellato D."/>
            <person name="Labee-Lund T.M."/>
            <person name="Amdam G.V."/>
            <person name="Rudi K."/>
        </authorList>
    </citation>
    <scope>NUCLEOTIDE SEQUENCE [LARGE SCALE GENOMIC DNA]</scope>
    <source>
        <strain evidence="6 9">A-7-12</strain>
        <strain evidence="7 8">A-9-12</strain>
    </source>
</reference>
<evidence type="ECO:0000256" key="2">
    <source>
        <dbReference type="ARBA" id="ARBA00022692"/>
    </source>
</evidence>
<organism evidence="6 9">
    <name type="scientific">Gilliamella apicola</name>
    <dbReference type="NCBI Taxonomy" id="1196095"/>
    <lineage>
        <taxon>Bacteria</taxon>
        <taxon>Pseudomonadati</taxon>
        <taxon>Pseudomonadota</taxon>
        <taxon>Gammaproteobacteria</taxon>
        <taxon>Orbales</taxon>
        <taxon>Orbaceae</taxon>
        <taxon>Gilliamella</taxon>
    </lineage>
</organism>
<gene>
    <name evidence="7" type="ORF">B6C91_02500</name>
    <name evidence="6" type="ORF">B6D08_07475</name>
</gene>
<evidence type="ECO:0000313" key="8">
    <source>
        <dbReference type="Proteomes" id="UP000194800"/>
    </source>
</evidence>
<evidence type="ECO:0000256" key="4">
    <source>
        <dbReference type="ARBA" id="ARBA00023136"/>
    </source>
</evidence>
<dbReference type="EMBL" id="NARP01000016">
    <property type="protein sequence ID" value="OTP99514.1"/>
    <property type="molecule type" value="Genomic_DNA"/>
</dbReference>